<feature type="transmembrane region" description="Helical" evidence="2">
    <location>
        <begin position="154"/>
        <end position="173"/>
    </location>
</feature>
<accession>D6AGU6</accession>
<keyword evidence="2" id="KW-0812">Transmembrane</keyword>
<organism evidence="3 4">
    <name type="scientific">Streptomyces filamentosus NRRL 15998</name>
    <dbReference type="NCBI Taxonomy" id="457431"/>
    <lineage>
        <taxon>Bacteria</taxon>
        <taxon>Bacillati</taxon>
        <taxon>Actinomycetota</taxon>
        <taxon>Actinomycetes</taxon>
        <taxon>Kitasatosporales</taxon>
        <taxon>Streptomycetaceae</taxon>
        <taxon>Streptomyces</taxon>
    </lineage>
</organism>
<reference evidence="4" key="1">
    <citation type="submission" date="2008-10" db="EMBL/GenBank/DDBJ databases">
        <authorList>
            <person name="Molnar K."/>
        </authorList>
    </citation>
    <scope>NUCLEOTIDE SEQUENCE [LARGE SCALE GENOMIC DNA]</scope>
    <source>
        <strain evidence="4">NRRL 15998</strain>
    </source>
</reference>
<gene>
    <name evidence="3" type="ORF">SSGG_06415</name>
</gene>
<feature type="transmembrane region" description="Helical" evidence="2">
    <location>
        <begin position="97"/>
        <end position="117"/>
    </location>
</feature>
<feature type="transmembrane region" description="Helical" evidence="2">
    <location>
        <begin position="55"/>
        <end position="76"/>
    </location>
</feature>
<evidence type="ECO:0000256" key="2">
    <source>
        <dbReference type="SAM" id="Phobius"/>
    </source>
</evidence>
<evidence type="ECO:0008006" key="5">
    <source>
        <dbReference type="Google" id="ProtNLM"/>
    </source>
</evidence>
<name>D6AGU6_STRFL</name>
<reference evidence="4" key="2">
    <citation type="submission" date="2008-12" db="EMBL/GenBank/DDBJ databases">
        <title>Annotation of Streptomyces roseosporus strain NRRL 15998.</title>
        <authorList>
            <consortium name="The Broad Institute Genome Sequencing Platform"/>
            <consortium name="Broad Institute Microbial Sequencing Center"/>
            <person name="Fischbach M."/>
            <person name="Ward D."/>
            <person name="Young S."/>
            <person name="Kodira C.D."/>
            <person name="Zeng Q."/>
            <person name="Koehrsen M."/>
            <person name="Godfrey P."/>
            <person name="Alvarado L."/>
            <person name="Berlin A.M."/>
            <person name="Borenstein D."/>
            <person name="Chen Z."/>
            <person name="Engels R."/>
            <person name="Freedman E."/>
            <person name="Gellesch M."/>
            <person name="Goldberg J."/>
            <person name="Griggs A."/>
            <person name="Gujja S."/>
            <person name="Heiman D.I."/>
            <person name="Hepburn T.A."/>
            <person name="Howarth C."/>
            <person name="Jen D."/>
            <person name="Larson L."/>
            <person name="Lewis B."/>
            <person name="Mehta T."/>
            <person name="Park D."/>
            <person name="Pearson M."/>
            <person name="Roberts A."/>
            <person name="Saif S."/>
            <person name="Shea T.D."/>
            <person name="Shenoy N."/>
            <person name="Sisk P."/>
            <person name="Stolte C."/>
            <person name="Sykes S.N."/>
            <person name="Walk T."/>
            <person name="White J."/>
            <person name="Yandava C."/>
            <person name="Straight P."/>
            <person name="Clardy J."/>
            <person name="Hung D."/>
            <person name="Kolter R."/>
            <person name="Mekalanos J."/>
            <person name="Walker S."/>
            <person name="Walsh C.T."/>
            <person name="Wieland B.L.C."/>
            <person name="Ilzarbe M."/>
            <person name="Galagan J."/>
            <person name="Nusbaum C."/>
            <person name="Birren B."/>
        </authorList>
    </citation>
    <scope>NUCLEOTIDE SEQUENCE [LARGE SCALE GENOMIC DNA]</scope>
    <source>
        <strain evidence="4">NRRL 15998</strain>
    </source>
</reference>
<evidence type="ECO:0000313" key="3">
    <source>
        <dbReference type="EMBL" id="EFE79048.2"/>
    </source>
</evidence>
<dbReference type="Pfam" id="PF14325">
    <property type="entry name" value="DUF4383"/>
    <property type="match status" value="1"/>
</dbReference>
<feature type="compositionally biased region" description="Low complexity" evidence="1">
    <location>
        <begin position="201"/>
        <end position="211"/>
    </location>
</feature>
<keyword evidence="2" id="KW-1133">Transmembrane helix</keyword>
<dbReference type="Proteomes" id="UP000003986">
    <property type="component" value="Unassembled WGS sequence"/>
</dbReference>
<dbReference type="EMBL" id="DS999644">
    <property type="protein sequence ID" value="EFE79048.2"/>
    <property type="molecule type" value="Genomic_DNA"/>
</dbReference>
<sequence>MLPDGPSGGSLRHRDRSDRDRSEKKSDKRSKRHETQETVMKLSDELPVDHRLASVYRIGAGLCGVILVVFGSLGFANQLSFFDTDGSRIAGLSSNGLLSLISLLVGVVLIAGAAVGGNVASTVNMTVGSLFLLSGFVHLFILDRSANILDFSMANVIFSFLMGLLILTFGMYGRVTGGLPHDNPYWRRRHPEQAAREAAARGRATAGGPLRDGSAQTLR</sequence>
<proteinExistence type="predicted"/>
<feature type="transmembrane region" description="Helical" evidence="2">
    <location>
        <begin position="123"/>
        <end position="142"/>
    </location>
</feature>
<feature type="compositionally biased region" description="Basic and acidic residues" evidence="1">
    <location>
        <begin position="15"/>
        <end position="26"/>
    </location>
</feature>
<dbReference type="AlphaFoldDB" id="D6AGU6"/>
<evidence type="ECO:0000256" key="1">
    <source>
        <dbReference type="SAM" id="MobiDB-lite"/>
    </source>
</evidence>
<keyword evidence="2" id="KW-0472">Membrane</keyword>
<feature type="region of interest" description="Disordered" evidence="1">
    <location>
        <begin position="196"/>
        <end position="219"/>
    </location>
</feature>
<feature type="region of interest" description="Disordered" evidence="1">
    <location>
        <begin position="1"/>
        <end position="37"/>
    </location>
</feature>
<protein>
    <recommendedName>
        <fullName evidence="5">DUF4383 domain-containing protein</fullName>
    </recommendedName>
</protein>
<evidence type="ECO:0000313" key="4">
    <source>
        <dbReference type="Proteomes" id="UP000003986"/>
    </source>
</evidence>